<dbReference type="Pfam" id="PF02128">
    <property type="entry name" value="Peptidase_M36"/>
    <property type="match status" value="1"/>
</dbReference>
<organism evidence="12 13">
    <name type="scientific">Batrachochytrium salamandrivorans</name>
    <dbReference type="NCBI Taxonomy" id="1357716"/>
    <lineage>
        <taxon>Eukaryota</taxon>
        <taxon>Fungi</taxon>
        <taxon>Fungi incertae sedis</taxon>
        <taxon>Chytridiomycota</taxon>
        <taxon>Chytridiomycota incertae sedis</taxon>
        <taxon>Chytridiomycetes</taxon>
        <taxon>Rhizophydiales</taxon>
        <taxon>Rhizophydiales incertae sedis</taxon>
        <taxon>Batrachochytrium</taxon>
    </lineage>
</organism>
<dbReference type="EC" id="3.4.24.-" evidence="11"/>
<dbReference type="InterPro" id="IPR050371">
    <property type="entry name" value="Fungal_virulence_M36"/>
</dbReference>
<dbReference type="InterPro" id="IPR001842">
    <property type="entry name" value="Peptidase_M36"/>
</dbReference>
<reference evidence="12 13" key="1">
    <citation type="submission" date="2021-02" db="EMBL/GenBank/DDBJ databases">
        <title>Variation within the Batrachochytrium salamandrivorans European outbreak.</title>
        <authorList>
            <person name="Kelly M."/>
            <person name="Pasmans F."/>
            <person name="Shea T.P."/>
            <person name="Munoz J.F."/>
            <person name="Carranza S."/>
            <person name="Cuomo C.A."/>
            <person name="Martel A."/>
        </authorList>
    </citation>
    <scope>NUCLEOTIDE SEQUENCE [LARGE SCALE GENOMIC DNA]</scope>
    <source>
        <strain evidence="12 13">AMFP18/2</strain>
    </source>
</reference>
<gene>
    <name evidence="12" type="ORF">BASA50_000854</name>
</gene>
<feature type="chain" id="PRO_5044970402" description="Extracellular metalloproteinase" evidence="11">
    <location>
        <begin position="20"/>
        <end position="452"/>
    </location>
</feature>
<evidence type="ECO:0000256" key="1">
    <source>
        <dbReference type="ARBA" id="ARBA00001947"/>
    </source>
</evidence>
<keyword evidence="11" id="KW-0732">Signal</keyword>
<keyword evidence="9 11" id="KW-0482">Metalloprotease</keyword>
<evidence type="ECO:0000256" key="9">
    <source>
        <dbReference type="ARBA" id="ARBA00023049"/>
    </source>
</evidence>
<evidence type="ECO:0000313" key="12">
    <source>
        <dbReference type="EMBL" id="KAH6585910.1"/>
    </source>
</evidence>
<keyword evidence="13" id="KW-1185">Reference proteome</keyword>
<name>A0ABQ8EVI5_9FUNG</name>
<accession>A0ABQ8EVI5</accession>
<keyword evidence="7 11" id="KW-0378">Hydrolase</keyword>
<dbReference type="EMBL" id="JAFCIX010000577">
    <property type="protein sequence ID" value="KAH6585910.1"/>
    <property type="molecule type" value="Genomic_DNA"/>
</dbReference>
<dbReference type="PANTHER" id="PTHR33478">
    <property type="entry name" value="EXTRACELLULAR METALLOPROTEINASE MEP"/>
    <property type="match status" value="1"/>
</dbReference>
<evidence type="ECO:0000256" key="3">
    <source>
        <dbReference type="ARBA" id="ARBA00006006"/>
    </source>
</evidence>
<evidence type="ECO:0000256" key="8">
    <source>
        <dbReference type="ARBA" id="ARBA00022833"/>
    </source>
</evidence>
<comment type="caution">
    <text evidence="12">The sequence shown here is derived from an EMBL/GenBank/DDBJ whole genome shotgun (WGS) entry which is preliminary data.</text>
</comment>
<dbReference type="Gene3D" id="3.10.170.10">
    <property type="match status" value="1"/>
</dbReference>
<evidence type="ECO:0000256" key="7">
    <source>
        <dbReference type="ARBA" id="ARBA00022801"/>
    </source>
</evidence>
<evidence type="ECO:0000256" key="4">
    <source>
        <dbReference type="ARBA" id="ARBA00022525"/>
    </source>
</evidence>
<comment type="similarity">
    <text evidence="3 11">Belongs to the peptidase M36 family.</text>
</comment>
<protein>
    <recommendedName>
        <fullName evidence="11">Extracellular metalloproteinase</fullName>
        <ecNumber evidence="11">3.4.24.-</ecNumber>
    </recommendedName>
    <alternativeName>
        <fullName evidence="11">Fungalysin</fullName>
    </alternativeName>
</protein>
<evidence type="ECO:0000313" key="13">
    <source>
        <dbReference type="Proteomes" id="UP001648503"/>
    </source>
</evidence>
<keyword evidence="4 11" id="KW-0964">Secreted</keyword>
<evidence type="ECO:0000256" key="11">
    <source>
        <dbReference type="RuleBase" id="RU364017"/>
    </source>
</evidence>
<comment type="cofactor">
    <cofactor evidence="1 11">
        <name>Zn(2+)</name>
        <dbReference type="ChEBI" id="CHEBI:29105"/>
    </cofactor>
</comment>
<keyword evidence="10 11" id="KW-0865">Zymogen</keyword>
<dbReference type="Gene3D" id="1.10.390.10">
    <property type="entry name" value="Neutral Protease Domain 2"/>
    <property type="match status" value="1"/>
</dbReference>
<evidence type="ECO:0000256" key="6">
    <source>
        <dbReference type="ARBA" id="ARBA00022723"/>
    </source>
</evidence>
<feature type="signal peptide" evidence="11">
    <location>
        <begin position="1"/>
        <end position="19"/>
    </location>
</feature>
<dbReference type="Proteomes" id="UP001648503">
    <property type="component" value="Unassembled WGS sequence"/>
</dbReference>
<dbReference type="InterPro" id="IPR027268">
    <property type="entry name" value="Peptidase_M4/M1_CTD_sf"/>
</dbReference>
<proteinExistence type="inferred from homology"/>
<dbReference type="SUPFAM" id="SSF55486">
    <property type="entry name" value="Metalloproteases ('zincins'), catalytic domain"/>
    <property type="match status" value="1"/>
</dbReference>
<evidence type="ECO:0000256" key="10">
    <source>
        <dbReference type="ARBA" id="ARBA00023145"/>
    </source>
</evidence>
<sequence>MVAVSYIIILALVSSTVTAQPRINTITGLRTYLGGWGDAVPITIPTKSVHERIPLGRCIWKQLSSRNSIKIGLSYILKKLGLQSNEFKVETSFTDRSRTTHLYGVPLYLGLPIGNLHAAAHVKNGQVFFYSATIGNNQRLKKRSLTLLGSDAKISAEQAVKTAVDRFLIPLYIKVIPIKECYSLNNDYILVWRFQLRNEPVTEWLEVIVDANTAIKSTSLGVFSTQFDATTSLQTPANIAASAVNAFYVVNMFHDIMYQYGFNEQAGNFQYDNFGKGGKDRDDIEVYIHYNEFTNNAEYFTSPDGQNGIIKMGIYTTTRPNRDSALDSSVLVHELGHGLSNRLSGGASTMECVTTIEARGMDEGYSDMIALVFTDKSADTRWTKKVIGKYVKGNSRGMRRYPYTTDMEVNPLTYKDVAGEKAIHRLGEIWASLAIGSVLESCRRIWIFCESA</sequence>
<dbReference type="PANTHER" id="PTHR33478:SF1">
    <property type="entry name" value="EXTRACELLULAR METALLOPROTEINASE MEP"/>
    <property type="match status" value="1"/>
</dbReference>
<evidence type="ECO:0000256" key="5">
    <source>
        <dbReference type="ARBA" id="ARBA00022670"/>
    </source>
</evidence>
<keyword evidence="6 11" id="KW-0479">Metal-binding</keyword>
<comment type="subcellular location">
    <subcellularLocation>
        <location evidence="2 11">Secreted</location>
    </subcellularLocation>
</comment>
<keyword evidence="5 11" id="KW-0645">Protease</keyword>
<evidence type="ECO:0000256" key="2">
    <source>
        <dbReference type="ARBA" id="ARBA00004613"/>
    </source>
</evidence>
<keyword evidence="8 11" id="KW-0862">Zinc</keyword>